<gene>
    <name evidence="1" type="ORF">B0A81_09960</name>
</gene>
<protein>
    <recommendedName>
        <fullName evidence="3">ApeA N-terminal domain-containing protein</fullName>
    </recommendedName>
</protein>
<sequence>MLVLRDKTTGDLHNFSLVTTIENENKLVYSLDSLTYADLKLDFVLQHETQVIYEGFSVTVYLFKNPFYAQKDIVELRLSDENLDYNGRMGYFFRLDALFEPDILEMDKHNFTYAHYAVQYLFSQDNSIQTKDVDLTSSPKIVDFFDDDTIILVLCDQYTAQISNFSIDNYLSHLFLYGFTSFTKENPIEKKNLSPILGDNYLKTETLNRKRKHLKIPKANAHLIDEHFVRHLFKKLVQKENETVTRFIMFYQVIEILIDKVIKVEVMNKVCSQLESMSGRKIKEVLGEQSSEKKRISALLTTYARPPKVLDDHLKSLLLAFYIHINDLEFNDPTKHEELNLTDVFYGYRNKLVHNYRLMHDPVIDSNITESSMNDINVATEVLIAHLVTFFQ</sequence>
<reference evidence="1 2" key="1">
    <citation type="submission" date="2016-11" db="EMBL/GenBank/DDBJ databases">
        <title>Whole genomes of Flavobacteriaceae.</title>
        <authorList>
            <person name="Stine C."/>
            <person name="Li C."/>
            <person name="Tadesse D."/>
        </authorList>
    </citation>
    <scope>NUCLEOTIDE SEQUENCE [LARGE SCALE GENOMIC DNA]</scope>
    <source>
        <strain evidence="1 2">CCUG 60112</strain>
    </source>
</reference>
<dbReference type="RefSeq" id="WP_089057878.1">
    <property type="nucleotide sequence ID" value="NZ_MUHD01000016.1"/>
</dbReference>
<accession>A0ABX4CWN5</accession>
<keyword evidence="2" id="KW-1185">Reference proteome</keyword>
<proteinExistence type="predicted"/>
<evidence type="ECO:0000313" key="2">
    <source>
        <dbReference type="Proteomes" id="UP000198381"/>
    </source>
</evidence>
<comment type="caution">
    <text evidence="1">The sequence shown here is derived from an EMBL/GenBank/DDBJ whole genome shotgun (WGS) entry which is preliminary data.</text>
</comment>
<dbReference type="EMBL" id="MUHD01000016">
    <property type="protein sequence ID" value="OXB08618.1"/>
    <property type="molecule type" value="Genomic_DNA"/>
</dbReference>
<evidence type="ECO:0000313" key="1">
    <source>
        <dbReference type="EMBL" id="OXB08618.1"/>
    </source>
</evidence>
<organism evidence="1 2">
    <name type="scientific">Flavobacterium plurextorum</name>
    <dbReference type="NCBI Taxonomy" id="1114867"/>
    <lineage>
        <taxon>Bacteria</taxon>
        <taxon>Pseudomonadati</taxon>
        <taxon>Bacteroidota</taxon>
        <taxon>Flavobacteriia</taxon>
        <taxon>Flavobacteriales</taxon>
        <taxon>Flavobacteriaceae</taxon>
        <taxon>Flavobacterium</taxon>
    </lineage>
</organism>
<name>A0ABX4CWN5_9FLAO</name>
<dbReference type="Proteomes" id="UP000198381">
    <property type="component" value="Unassembled WGS sequence"/>
</dbReference>
<evidence type="ECO:0008006" key="3">
    <source>
        <dbReference type="Google" id="ProtNLM"/>
    </source>
</evidence>